<dbReference type="EMBL" id="CP009520">
    <property type="protein sequence ID" value="AKB44965.1"/>
    <property type="molecule type" value="Genomic_DNA"/>
</dbReference>
<dbReference type="SUPFAM" id="SSF57938">
    <property type="entry name" value="DnaJ/Hsp40 cysteine-rich domain"/>
    <property type="match status" value="1"/>
</dbReference>
<dbReference type="AlphaFoldDB" id="A0A0E3Q7X7"/>
<dbReference type="GeneID" id="24811201"/>
<dbReference type="Gene3D" id="6.20.20.10">
    <property type="match status" value="2"/>
</dbReference>
<gene>
    <name evidence="1" type="ORF">MSVAZ_2696</name>
</gene>
<dbReference type="InterPro" id="IPR036410">
    <property type="entry name" value="HSP_DnaJ_Cys-rich_dom_sf"/>
</dbReference>
<keyword evidence="2" id="KW-1185">Reference proteome</keyword>
<dbReference type="KEGG" id="mvc:MSVAZ_2696"/>
<dbReference type="HOGENOM" id="CLU_2712797_0_0_2"/>
<dbReference type="Proteomes" id="UP000033096">
    <property type="component" value="Chromosome"/>
</dbReference>
<proteinExistence type="predicted"/>
<evidence type="ECO:0000313" key="2">
    <source>
        <dbReference type="Proteomes" id="UP000033096"/>
    </source>
</evidence>
<organism evidence="1 2">
    <name type="scientific">Methanosarcina vacuolata Z-761</name>
    <dbReference type="NCBI Taxonomy" id="1434123"/>
    <lineage>
        <taxon>Archaea</taxon>
        <taxon>Methanobacteriati</taxon>
        <taxon>Methanobacteriota</taxon>
        <taxon>Stenosarchaea group</taxon>
        <taxon>Methanomicrobia</taxon>
        <taxon>Methanosarcinales</taxon>
        <taxon>Methanosarcinaceae</taxon>
        <taxon>Methanosarcina</taxon>
    </lineage>
</organism>
<dbReference type="STRING" id="1434123.MSVAZ_2696"/>
<sequence>MLQTYIDTEYAPEKCFHCNGTGHVNGKICEVCGGQGDVLVAQPAIVCPLCNGSGIFDNGTCRVCGGSGWALL</sequence>
<reference evidence="1 2" key="1">
    <citation type="submission" date="2014-07" db="EMBL/GenBank/DDBJ databases">
        <title>Methanogenic archaea and the global carbon cycle.</title>
        <authorList>
            <person name="Henriksen J.R."/>
            <person name="Luke J."/>
            <person name="Reinhart S."/>
            <person name="Benedict M.N."/>
            <person name="Youngblut N.D."/>
            <person name="Metcalf M.E."/>
            <person name="Whitaker R.J."/>
            <person name="Metcalf W.W."/>
        </authorList>
    </citation>
    <scope>NUCLEOTIDE SEQUENCE [LARGE SCALE GENOMIC DNA]</scope>
    <source>
        <strain evidence="1 2">Z-761</strain>
    </source>
</reference>
<dbReference type="RefSeq" id="WP_048122028.1">
    <property type="nucleotide sequence ID" value="NZ_CP009520.1"/>
</dbReference>
<accession>A0A0E3Q7X7</accession>
<protein>
    <submittedName>
        <fullName evidence="1">Uncharacterized protein</fullName>
    </submittedName>
</protein>
<dbReference type="PATRIC" id="fig|1434123.4.peg.3310"/>
<name>A0A0E3Q7X7_9EURY</name>
<evidence type="ECO:0000313" key="1">
    <source>
        <dbReference type="EMBL" id="AKB44965.1"/>
    </source>
</evidence>